<comment type="caution">
    <text evidence="6">The sequence shown here is derived from an EMBL/GenBank/DDBJ whole genome shotgun (WGS) entry which is preliminary data.</text>
</comment>
<dbReference type="Pfam" id="PF00589">
    <property type="entry name" value="Phage_integrase"/>
    <property type="match status" value="1"/>
</dbReference>
<evidence type="ECO:0000313" key="6">
    <source>
        <dbReference type="EMBL" id="MFC6674347.1"/>
    </source>
</evidence>
<evidence type="ECO:0000256" key="1">
    <source>
        <dbReference type="ARBA" id="ARBA00022829"/>
    </source>
</evidence>
<feature type="domain" description="Tyr recombinase" evidence="5">
    <location>
        <begin position="173"/>
        <end position="357"/>
    </location>
</feature>
<protein>
    <submittedName>
        <fullName evidence="6">Tyrosine-type recombinase/integrase</fullName>
    </submittedName>
</protein>
<evidence type="ECO:0000259" key="5">
    <source>
        <dbReference type="PROSITE" id="PS51898"/>
    </source>
</evidence>
<dbReference type="Proteomes" id="UP001596422">
    <property type="component" value="Unassembled WGS sequence"/>
</dbReference>
<dbReference type="InterPro" id="IPR013762">
    <property type="entry name" value="Integrase-like_cat_sf"/>
</dbReference>
<keyword evidence="1" id="KW-0159">Chromosome partition</keyword>
<reference evidence="7" key="1">
    <citation type="journal article" date="2019" name="Int. J. Syst. Evol. Microbiol.">
        <title>The Global Catalogue of Microorganisms (GCM) 10K type strain sequencing project: providing services to taxonomists for standard genome sequencing and annotation.</title>
        <authorList>
            <consortium name="The Broad Institute Genomics Platform"/>
            <consortium name="The Broad Institute Genome Sequencing Center for Infectious Disease"/>
            <person name="Wu L."/>
            <person name="Ma J."/>
        </authorList>
    </citation>
    <scope>NUCLEOTIDE SEQUENCE [LARGE SCALE GENOMIC DNA]</scope>
    <source>
        <strain evidence="7">NBRC 111756</strain>
    </source>
</reference>
<evidence type="ECO:0000256" key="4">
    <source>
        <dbReference type="SAM" id="MobiDB-lite"/>
    </source>
</evidence>
<feature type="region of interest" description="Disordered" evidence="4">
    <location>
        <begin position="1"/>
        <end position="46"/>
    </location>
</feature>
<dbReference type="PANTHER" id="PTHR30349:SF81">
    <property type="entry name" value="TYROSINE RECOMBINASE XERC"/>
    <property type="match status" value="1"/>
</dbReference>
<dbReference type="InterPro" id="IPR050090">
    <property type="entry name" value="Tyrosine_recombinase_XerCD"/>
</dbReference>
<accession>A0ABW2AA10</accession>
<gene>
    <name evidence="6" type="ORF">ACFQDL_32670</name>
</gene>
<evidence type="ECO:0000313" key="7">
    <source>
        <dbReference type="Proteomes" id="UP001596422"/>
    </source>
</evidence>
<dbReference type="Gene3D" id="1.10.443.10">
    <property type="entry name" value="Intergrase catalytic core"/>
    <property type="match status" value="1"/>
</dbReference>
<evidence type="ECO:0000256" key="2">
    <source>
        <dbReference type="ARBA" id="ARBA00022908"/>
    </source>
</evidence>
<name>A0ABW2AA10_9GAMM</name>
<dbReference type="PANTHER" id="PTHR30349">
    <property type="entry name" value="PHAGE INTEGRASE-RELATED"/>
    <property type="match status" value="1"/>
</dbReference>
<keyword evidence="7" id="KW-1185">Reference proteome</keyword>
<proteinExistence type="predicted"/>
<dbReference type="EMBL" id="JBHSWE010000002">
    <property type="protein sequence ID" value="MFC6674347.1"/>
    <property type="molecule type" value="Genomic_DNA"/>
</dbReference>
<dbReference type="SUPFAM" id="SSF56349">
    <property type="entry name" value="DNA breaking-rejoining enzymes"/>
    <property type="match status" value="1"/>
</dbReference>
<dbReference type="RefSeq" id="WP_379914177.1">
    <property type="nucleotide sequence ID" value="NZ_JBHSWE010000002.1"/>
</dbReference>
<dbReference type="PROSITE" id="PS51898">
    <property type="entry name" value="TYR_RECOMBINASE"/>
    <property type="match status" value="1"/>
</dbReference>
<feature type="compositionally biased region" description="Basic and acidic residues" evidence="4">
    <location>
        <begin position="1"/>
        <end position="12"/>
    </location>
</feature>
<keyword evidence="2" id="KW-0229">DNA integration</keyword>
<organism evidence="6 7">
    <name type="scientific">Marinobacterium aestuariivivens</name>
    <dbReference type="NCBI Taxonomy" id="1698799"/>
    <lineage>
        <taxon>Bacteria</taxon>
        <taxon>Pseudomonadati</taxon>
        <taxon>Pseudomonadota</taxon>
        <taxon>Gammaproteobacteria</taxon>
        <taxon>Oceanospirillales</taxon>
        <taxon>Oceanospirillaceae</taxon>
        <taxon>Marinobacterium</taxon>
    </lineage>
</organism>
<sequence length="362" mass="40412">MAQHDKLERELALDDDASGLLGQVPASGSVDAGKKPTPSDPAPEFVPAEQSAGLLTPVEATELASVEKNPALAYLISLGSRQSRRTMKSFLNNTARMMGFENLETCPWGMLRRHHVQAVRQMLQDADRAPATINTYLSALKGVALEAWTLKQIDTDAYQHIRQIKNVRGSRLSKGRALAPEEIRQLFFTCESDSSAIGVRDAAIFGILLGCGLRRTEVVDLDYSSYDPRERSLKVIGKGNKERIAYLPDGAYRRLELWVEDVRGDIPGPLFIRIRRFDDLTYTRLSSQAIYHILETRRVEAGIEKCAPHDFRRTFASSMLENGEDLITVKDAMGHASLTTTQKYDHRGNERLRAASKRLDIG</sequence>
<keyword evidence="3" id="KW-0233">DNA recombination</keyword>
<evidence type="ECO:0000256" key="3">
    <source>
        <dbReference type="ARBA" id="ARBA00023172"/>
    </source>
</evidence>
<dbReference type="InterPro" id="IPR002104">
    <property type="entry name" value="Integrase_catalytic"/>
</dbReference>
<dbReference type="InterPro" id="IPR011010">
    <property type="entry name" value="DNA_brk_join_enz"/>
</dbReference>